<dbReference type="Proteomes" id="UP000587880">
    <property type="component" value="Unassembled WGS sequence"/>
</dbReference>
<dbReference type="GO" id="GO:0003677">
    <property type="term" value="F:DNA binding"/>
    <property type="evidence" value="ECO:0007669"/>
    <property type="project" value="InterPro"/>
</dbReference>
<feature type="coiled-coil region" evidence="1">
    <location>
        <begin position="390"/>
        <end position="452"/>
    </location>
</feature>
<dbReference type="EMBL" id="JABAGD010000056">
    <property type="protein sequence ID" value="NMF07328.1"/>
    <property type="molecule type" value="Genomic_DNA"/>
</dbReference>
<name>A0A7X9SSN5_CLOBE</name>
<dbReference type="AlphaFoldDB" id="A0A7X9SSN5"/>
<feature type="domain" description="Recombinase" evidence="3">
    <location>
        <begin position="159"/>
        <end position="290"/>
    </location>
</feature>
<dbReference type="InterPro" id="IPR038109">
    <property type="entry name" value="DNA_bind_recomb_sf"/>
</dbReference>
<dbReference type="Gene3D" id="3.40.50.1390">
    <property type="entry name" value="Resolvase, N-terminal catalytic domain"/>
    <property type="match status" value="1"/>
</dbReference>
<dbReference type="Pfam" id="PF07508">
    <property type="entry name" value="Recombinase"/>
    <property type="match status" value="1"/>
</dbReference>
<organism evidence="4 5">
    <name type="scientific">Clostridium beijerinckii</name>
    <name type="common">Clostridium MP</name>
    <dbReference type="NCBI Taxonomy" id="1520"/>
    <lineage>
        <taxon>Bacteria</taxon>
        <taxon>Bacillati</taxon>
        <taxon>Bacillota</taxon>
        <taxon>Clostridia</taxon>
        <taxon>Eubacteriales</taxon>
        <taxon>Clostridiaceae</taxon>
        <taxon>Clostridium</taxon>
    </lineage>
</organism>
<dbReference type="GO" id="GO:0000150">
    <property type="term" value="F:DNA strand exchange activity"/>
    <property type="evidence" value="ECO:0007669"/>
    <property type="project" value="InterPro"/>
</dbReference>
<comment type="caution">
    <text evidence="4">The sequence shown here is derived from an EMBL/GenBank/DDBJ whole genome shotgun (WGS) entry which is preliminary data.</text>
</comment>
<dbReference type="PROSITE" id="PS51737">
    <property type="entry name" value="RECOMBINASE_DNA_BIND"/>
    <property type="match status" value="1"/>
</dbReference>
<dbReference type="InterPro" id="IPR036162">
    <property type="entry name" value="Resolvase-like_N_sf"/>
</dbReference>
<dbReference type="Gene3D" id="3.90.1750.20">
    <property type="entry name" value="Putative Large Serine Recombinase, Chain B, Domain 2"/>
    <property type="match status" value="1"/>
</dbReference>
<evidence type="ECO:0000259" key="2">
    <source>
        <dbReference type="PROSITE" id="PS51736"/>
    </source>
</evidence>
<evidence type="ECO:0000313" key="4">
    <source>
        <dbReference type="EMBL" id="NMF07328.1"/>
    </source>
</evidence>
<dbReference type="InterPro" id="IPR006119">
    <property type="entry name" value="Resolv_N"/>
</dbReference>
<proteinExistence type="predicted"/>
<feature type="domain" description="Resolvase/invertase-type recombinase catalytic" evidence="2">
    <location>
        <begin position="4"/>
        <end position="152"/>
    </location>
</feature>
<dbReference type="RefSeq" id="WP_168983146.1">
    <property type="nucleotide sequence ID" value="NZ_JABAGD010000056.1"/>
</dbReference>
<dbReference type="InterPro" id="IPR025827">
    <property type="entry name" value="Zn_ribbon_recom_dom"/>
</dbReference>
<dbReference type="PANTHER" id="PTHR30461:SF23">
    <property type="entry name" value="DNA RECOMBINASE-RELATED"/>
    <property type="match status" value="1"/>
</dbReference>
<dbReference type="PROSITE" id="PS51736">
    <property type="entry name" value="RECOMBINASES_3"/>
    <property type="match status" value="1"/>
</dbReference>
<gene>
    <name evidence="4" type="ORF">HF849_21805</name>
</gene>
<keyword evidence="1" id="KW-0175">Coiled coil</keyword>
<evidence type="ECO:0000313" key="5">
    <source>
        <dbReference type="Proteomes" id="UP000587880"/>
    </source>
</evidence>
<dbReference type="InterPro" id="IPR050639">
    <property type="entry name" value="SSR_resolvase"/>
</dbReference>
<dbReference type="PANTHER" id="PTHR30461">
    <property type="entry name" value="DNA-INVERTASE FROM LAMBDOID PROPHAGE"/>
    <property type="match status" value="1"/>
</dbReference>
<sequence>MLKKVAIYTRVSTTEQAEEGYSSEEQEKIGIKYCNDNGYEVYKIYSDKGISGKSIKARPAMKELLKDAEEKKFDMVITWKINRIARNMLDLLKIVDLLEKNNISFKSYSENFETETPMGKFSLQMMGAVGELERGTIAQNVKMGMLARAREGRWNGNILLGYNLKEKSDSTNKKRKDTELIINESEAEIIKTIFTMYSEGNGYKAITSYLNKLGYTTKRGNPFSVNGIKDILKNPVYIGKIRYNVLQNWSEKRRRHKNANPLIVDGIHEPIIDQELWDKVQKMMEDSKGKPSRIYDGEFPLTGILKCPVCGSGMVIMRSTNTRKDGTKHRIEYYCCGAWKNKGIAVCHSNSINVNKANDFVFGKLSELLNNDKLIKDIVANINTTRKAMVDPSKDELEKILKELEKVEAKKKKVFEAYEDEIISKKDFSDRMADIKSREEMLQQEVNNLKSNILDDGVQEVSYEFVREILSSFSKMLSELPSREQQKRLLHMLISKITINKTRDIESIELNINDNLISYLSNGGEPSPDDNGGGSPSYFASRRKLLINPVNIKICI</sequence>
<protein>
    <submittedName>
        <fullName evidence="4">Recombinase family protein</fullName>
    </submittedName>
</protein>
<dbReference type="Pfam" id="PF13408">
    <property type="entry name" value="Zn_ribbon_recom"/>
    <property type="match status" value="1"/>
</dbReference>
<evidence type="ECO:0000256" key="1">
    <source>
        <dbReference type="SAM" id="Coils"/>
    </source>
</evidence>
<dbReference type="SUPFAM" id="SSF53041">
    <property type="entry name" value="Resolvase-like"/>
    <property type="match status" value="1"/>
</dbReference>
<dbReference type="InterPro" id="IPR011109">
    <property type="entry name" value="DNA_bind_recombinase_dom"/>
</dbReference>
<accession>A0A7X9SSN5</accession>
<dbReference type="Pfam" id="PF00239">
    <property type="entry name" value="Resolvase"/>
    <property type="match status" value="1"/>
</dbReference>
<dbReference type="SMART" id="SM00857">
    <property type="entry name" value="Resolvase"/>
    <property type="match status" value="1"/>
</dbReference>
<dbReference type="CDD" id="cd00338">
    <property type="entry name" value="Ser_Recombinase"/>
    <property type="match status" value="1"/>
</dbReference>
<evidence type="ECO:0000259" key="3">
    <source>
        <dbReference type="PROSITE" id="PS51737"/>
    </source>
</evidence>
<reference evidence="4 5" key="1">
    <citation type="submission" date="2020-04" db="EMBL/GenBank/DDBJ databases">
        <authorList>
            <person name="Hitch T.C.A."/>
            <person name="Wylensek D."/>
            <person name="Clavel T."/>
        </authorList>
    </citation>
    <scope>NUCLEOTIDE SEQUENCE [LARGE SCALE GENOMIC DNA]</scope>
    <source>
        <strain evidence="4 5">WB01_NA02</strain>
    </source>
</reference>